<dbReference type="SUPFAM" id="SSF50129">
    <property type="entry name" value="GroES-like"/>
    <property type="match status" value="1"/>
</dbReference>
<dbReference type="CDD" id="cd05276">
    <property type="entry name" value="p53_inducible_oxidoreductase"/>
    <property type="match status" value="1"/>
</dbReference>
<dbReference type="PANTHER" id="PTHR48106">
    <property type="entry name" value="QUINONE OXIDOREDUCTASE PIG3-RELATED"/>
    <property type="match status" value="1"/>
</dbReference>
<dbReference type="SUPFAM" id="SSF51735">
    <property type="entry name" value="NAD(P)-binding Rossmann-fold domains"/>
    <property type="match status" value="1"/>
</dbReference>
<dbReference type="AlphaFoldDB" id="A0A1V0UWH1"/>
<dbReference type="Gene3D" id="3.40.50.720">
    <property type="entry name" value="NAD(P)-binding Rossmann-like Domain"/>
    <property type="match status" value="1"/>
</dbReference>
<dbReference type="Gene3D" id="3.90.180.10">
    <property type="entry name" value="Medium-chain alcohol dehydrogenases, catalytic domain"/>
    <property type="match status" value="1"/>
</dbReference>
<evidence type="ECO:0000259" key="3">
    <source>
        <dbReference type="SMART" id="SM00829"/>
    </source>
</evidence>
<protein>
    <submittedName>
        <fullName evidence="4">NADPH:quinone oxidoreductase</fullName>
    </submittedName>
</protein>
<dbReference type="NCBIfam" id="TIGR02824">
    <property type="entry name" value="quinone_pig3"/>
    <property type="match status" value="1"/>
</dbReference>
<dbReference type="InterPro" id="IPR014189">
    <property type="entry name" value="Quinone_OxRdtase_PIG3"/>
</dbReference>
<reference evidence="4 5" key="1">
    <citation type="submission" date="2017-03" db="EMBL/GenBank/DDBJ databases">
        <title>Paenibacillus larvae genome sequencing.</title>
        <authorList>
            <person name="Dingman D.W."/>
        </authorList>
    </citation>
    <scope>NUCLEOTIDE SEQUENCE [LARGE SCALE GENOMIC DNA]</scope>
    <source>
        <strain evidence="4 5">SAG 10367</strain>
    </source>
</reference>
<dbReference type="InterPro" id="IPR011032">
    <property type="entry name" value="GroES-like_sf"/>
</dbReference>
<name>A0A1V0UWH1_9BACL</name>
<dbReference type="InterPro" id="IPR036291">
    <property type="entry name" value="NAD(P)-bd_dom_sf"/>
</dbReference>
<evidence type="ECO:0000256" key="2">
    <source>
        <dbReference type="ARBA" id="ARBA00023002"/>
    </source>
</evidence>
<dbReference type="GO" id="GO:0070402">
    <property type="term" value="F:NADPH binding"/>
    <property type="evidence" value="ECO:0007669"/>
    <property type="project" value="TreeGrafter"/>
</dbReference>
<dbReference type="Proteomes" id="UP000192727">
    <property type="component" value="Chromosome"/>
</dbReference>
<dbReference type="InterPro" id="IPR020843">
    <property type="entry name" value="ER"/>
</dbReference>
<dbReference type="InterPro" id="IPR013149">
    <property type="entry name" value="ADH-like_C"/>
</dbReference>
<keyword evidence="1" id="KW-0521">NADP</keyword>
<evidence type="ECO:0000313" key="5">
    <source>
        <dbReference type="Proteomes" id="UP000192727"/>
    </source>
</evidence>
<dbReference type="InterPro" id="IPR013154">
    <property type="entry name" value="ADH-like_N"/>
</dbReference>
<dbReference type="Pfam" id="PF00107">
    <property type="entry name" value="ADH_zinc_N"/>
    <property type="match status" value="1"/>
</dbReference>
<accession>A0A1V0UWH1</accession>
<feature type="domain" description="Enoyl reductase (ER)" evidence="3">
    <location>
        <begin position="10"/>
        <end position="325"/>
    </location>
</feature>
<dbReference type="RefSeq" id="WP_083041092.1">
    <property type="nucleotide sequence ID" value="NZ_CP020557.1"/>
</dbReference>
<evidence type="ECO:0000256" key="1">
    <source>
        <dbReference type="ARBA" id="ARBA00022857"/>
    </source>
</evidence>
<dbReference type="SMART" id="SM00829">
    <property type="entry name" value="PKS_ER"/>
    <property type="match status" value="1"/>
</dbReference>
<dbReference type="GO" id="GO:0016651">
    <property type="term" value="F:oxidoreductase activity, acting on NAD(P)H"/>
    <property type="evidence" value="ECO:0007669"/>
    <property type="project" value="TreeGrafter"/>
</dbReference>
<keyword evidence="2" id="KW-0560">Oxidoreductase</keyword>
<evidence type="ECO:0000313" key="4">
    <source>
        <dbReference type="EMBL" id="ARF69441.1"/>
    </source>
</evidence>
<gene>
    <name evidence="4" type="ORF">B7C51_18920</name>
</gene>
<sequence length="329" mass="35203">MKAICFNQAGGPEVLYVGEVQEPELKEGELLIEVKAAALNRADLAQRRGLYPPVPGESEILGLEIAGKVTRTGTGVKGWSPGDRVCALLPGGGYAERVAIPAGMAMRLPEKMTFQEAAALPEAFLTAYLNLVWLGGMKAGHNVFVPAGASGVGTAAIQIIRASGANAYVSAGSAEKLALCSELGALAGWNYREGGSFADWLRRETGGRGVDLVLDLVGAPNMAGYVEALAEDGAILLVGLVGGSKVKELDLNPLLMKRLKIIGSTLRKRTKDEKIALTKQFWTWAYPLFTENRMKPVIDSTFPWKKAAEAHAYMESNQNKGKIVLDFSR</sequence>
<proteinExistence type="predicted"/>
<dbReference type="Pfam" id="PF08240">
    <property type="entry name" value="ADH_N"/>
    <property type="match status" value="1"/>
</dbReference>
<dbReference type="EMBL" id="CP020557">
    <property type="protein sequence ID" value="ARF69441.1"/>
    <property type="molecule type" value="Genomic_DNA"/>
</dbReference>
<organism evidence="4 5">
    <name type="scientific">Paenibacillus larvae subsp. pulvifaciens</name>
    <dbReference type="NCBI Taxonomy" id="1477"/>
    <lineage>
        <taxon>Bacteria</taxon>
        <taxon>Bacillati</taxon>
        <taxon>Bacillota</taxon>
        <taxon>Bacilli</taxon>
        <taxon>Bacillales</taxon>
        <taxon>Paenibacillaceae</taxon>
        <taxon>Paenibacillus</taxon>
    </lineage>
</organism>
<dbReference type="PANTHER" id="PTHR48106:SF18">
    <property type="entry name" value="QUINONE OXIDOREDUCTASE PIG3"/>
    <property type="match status" value="1"/>
</dbReference>